<dbReference type="GO" id="GO:0006310">
    <property type="term" value="P:DNA recombination"/>
    <property type="evidence" value="ECO:0007669"/>
    <property type="project" value="UniProtKB-KW"/>
</dbReference>
<dbReference type="PANTHER" id="PTHR30629:SF2">
    <property type="entry name" value="PROPHAGE INTEGRASE INTS-RELATED"/>
    <property type="match status" value="1"/>
</dbReference>
<dbReference type="SUPFAM" id="SSF56349">
    <property type="entry name" value="DNA breaking-rejoining enzymes"/>
    <property type="match status" value="1"/>
</dbReference>
<dbReference type="InterPro" id="IPR013762">
    <property type="entry name" value="Integrase-like_cat_sf"/>
</dbReference>
<dbReference type="RefSeq" id="WP_095722178.1">
    <property type="nucleotide sequence ID" value="NZ_NTFS01000131.1"/>
</dbReference>
<dbReference type="Gene3D" id="1.10.150.130">
    <property type="match status" value="1"/>
</dbReference>
<protein>
    <submittedName>
        <fullName evidence="6">Site-specific integrase</fullName>
    </submittedName>
</protein>
<evidence type="ECO:0000313" key="7">
    <source>
        <dbReference type="Proteomes" id="UP000218238"/>
    </source>
</evidence>
<name>A0A2A2TII5_9CYAN</name>
<dbReference type="Proteomes" id="UP000218238">
    <property type="component" value="Unassembled WGS sequence"/>
</dbReference>
<dbReference type="Pfam" id="PF00589">
    <property type="entry name" value="Phage_integrase"/>
    <property type="match status" value="1"/>
</dbReference>
<dbReference type="OrthoDB" id="530235at2"/>
<sequence length="397" mass="45245">MGSIQIKNSNGRLQLVFSHPIINSDGKTINKRFYHSTGYDDNPLGRQQAMVLAAKIQRDIDYGEFDVSLSKYKPAIPLNQIPVVSSSSTKLDLLALWEQYVEFKKNQVSQSTYAIDYRKYRNHIASLPSKNLKDAVAIRNYLVANLSPNSAKRTLTNINACCNWALKSNLIESNPFSGMAKDVQIPKSSRYENDINPFTREERDAIIQAFEESKLYGYYAPLVKFLFFTGCRPSEAIALQWKHIGDKFITIEQAVTVSSTGVTVKKGLKTQSQRRFPINNQLREMLELIKPIHCKLDEFLFKSKKGGIVDFGDFLHHAWRGYKNRHGSHIDGIVTNLVKQGIVSEYRKPYQCRHTFITLCLETDIDAKDVAKWVGNSPEVIYKHYAGKNDNLQVPEL</sequence>
<keyword evidence="3" id="KW-0238">DNA-binding</keyword>
<keyword evidence="7" id="KW-1185">Reference proteome</keyword>
<dbReference type="InterPro" id="IPR010998">
    <property type="entry name" value="Integrase_recombinase_N"/>
</dbReference>
<dbReference type="InterPro" id="IPR022000">
    <property type="entry name" value="Min27-like_integrase_DNA_bind"/>
</dbReference>
<dbReference type="CDD" id="cd01189">
    <property type="entry name" value="INT_ICEBs1_C_like"/>
    <property type="match status" value="1"/>
</dbReference>
<gene>
    <name evidence="6" type="ORF">CK510_13405</name>
</gene>
<reference evidence="6 7" key="1">
    <citation type="submission" date="2017-08" db="EMBL/GenBank/DDBJ databases">
        <title>Draft genome sequence of filamentous cyanobacterium Calothrix elsteri CCALA 953.</title>
        <authorList>
            <person name="Gagunashvili A.N."/>
            <person name="Elster J."/>
            <person name="Andresson O.S."/>
        </authorList>
    </citation>
    <scope>NUCLEOTIDE SEQUENCE [LARGE SCALE GENOMIC DNA]</scope>
    <source>
        <strain evidence="6 7">CCALA 953</strain>
    </source>
</reference>
<evidence type="ECO:0000259" key="5">
    <source>
        <dbReference type="PROSITE" id="PS51898"/>
    </source>
</evidence>
<dbReference type="InterPro" id="IPR011010">
    <property type="entry name" value="DNA_brk_join_enz"/>
</dbReference>
<comment type="similarity">
    <text evidence="1">Belongs to the 'phage' integrase family.</text>
</comment>
<feature type="domain" description="Tyr recombinase" evidence="5">
    <location>
        <begin position="193"/>
        <end position="397"/>
    </location>
</feature>
<accession>A0A2A2TII5</accession>
<dbReference type="PANTHER" id="PTHR30629">
    <property type="entry name" value="PROPHAGE INTEGRASE"/>
    <property type="match status" value="1"/>
</dbReference>
<evidence type="ECO:0000256" key="3">
    <source>
        <dbReference type="ARBA" id="ARBA00023125"/>
    </source>
</evidence>
<comment type="caution">
    <text evidence="6">The sequence shown here is derived from an EMBL/GenBank/DDBJ whole genome shotgun (WGS) entry which is preliminary data.</text>
</comment>
<dbReference type="Pfam" id="PF12167">
    <property type="entry name" value="Arm-DNA-bind_2"/>
    <property type="match status" value="1"/>
</dbReference>
<proteinExistence type="inferred from homology"/>
<dbReference type="InterPro" id="IPR002104">
    <property type="entry name" value="Integrase_catalytic"/>
</dbReference>
<keyword evidence="4" id="KW-0233">DNA recombination</keyword>
<dbReference type="PROSITE" id="PS51898">
    <property type="entry name" value="TYR_RECOMBINASE"/>
    <property type="match status" value="1"/>
</dbReference>
<dbReference type="InterPro" id="IPR050808">
    <property type="entry name" value="Phage_Integrase"/>
</dbReference>
<dbReference type="EMBL" id="NTFS01000131">
    <property type="protein sequence ID" value="PAX53602.1"/>
    <property type="molecule type" value="Genomic_DNA"/>
</dbReference>
<dbReference type="AlphaFoldDB" id="A0A2A2TII5"/>
<dbReference type="GO" id="GO:0003677">
    <property type="term" value="F:DNA binding"/>
    <property type="evidence" value="ECO:0007669"/>
    <property type="project" value="UniProtKB-KW"/>
</dbReference>
<keyword evidence="2" id="KW-0229">DNA integration</keyword>
<organism evidence="6 7">
    <name type="scientific">Brunnivagina elsteri CCALA 953</name>
    <dbReference type="NCBI Taxonomy" id="987040"/>
    <lineage>
        <taxon>Bacteria</taxon>
        <taxon>Bacillati</taxon>
        <taxon>Cyanobacteriota</taxon>
        <taxon>Cyanophyceae</taxon>
        <taxon>Nostocales</taxon>
        <taxon>Calotrichaceae</taxon>
        <taxon>Brunnivagina</taxon>
    </lineage>
</organism>
<evidence type="ECO:0000256" key="2">
    <source>
        <dbReference type="ARBA" id="ARBA00022908"/>
    </source>
</evidence>
<dbReference type="GO" id="GO:0015074">
    <property type="term" value="P:DNA integration"/>
    <property type="evidence" value="ECO:0007669"/>
    <property type="project" value="UniProtKB-KW"/>
</dbReference>
<evidence type="ECO:0000256" key="1">
    <source>
        <dbReference type="ARBA" id="ARBA00008857"/>
    </source>
</evidence>
<evidence type="ECO:0000313" key="6">
    <source>
        <dbReference type="EMBL" id="PAX53602.1"/>
    </source>
</evidence>
<dbReference type="Gene3D" id="1.10.443.10">
    <property type="entry name" value="Intergrase catalytic core"/>
    <property type="match status" value="1"/>
</dbReference>
<evidence type="ECO:0000256" key="4">
    <source>
        <dbReference type="ARBA" id="ARBA00023172"/>
    </source>
</evidence>